<dbReference type="PANTHER" id="PTHR43424:SF1">
    <property type="entry name" value="LOCUS PUTATIVE PROTEIN 1-RELATED"/>
    <property type="match status" value="1"/>
</dbReference>
<evidence type="ECO:0000256" key="5">
    <source>
        <dbReference type="SAM" id="Phobius"/>
    </source>
</evidence>
<dbReference type="InterPro" id="IPR002797">
    <property type="entry name" value="Polysacc_synth"/>
</dbReference>
<dbReference type="EMBL" id="JARULN010000019">
    <property type="protein sequence ID" value="MDG5755118.1"/>
    <property type="molecule type" value="Genomic_DNA"/>
</dbReference>
<feature type="transmembrane region" description="Helical" evidence="5">
    <location>
        <begin position="383"/>
        <end position="402"/>
    </location>
</feature>
<evidence type="ECO:0000256" key="4">
    <source>
        <dbReference type="ARBA" id="ARBA00023136"/>
    </source>
</evidence>
<evidence type="ECO:0000313" key="6">
    <source>
        <dbReference type="EMBL" id="MDG5755118.1"/>
    </source>
</evidence>
<dbReference type="Pfam" id="PF01943">
    <property type="entry name" value="Polysacc_synt"/>
    <property type="match status" value="1"/>
</dbReference>
<dbReference type="PANTHER" id="PTHR43424">
    <property type="entry name" value="LOCUS PUTATIVE PROTEIN 1-RELATED"/>
    <property type="match status" value="1"/>
</dbReference>
<keyword evidence="7" id="KW-1185">Reference proteome</keyword>
<dbReference type="Proteomes" id="UP001218246">
    <property type="component" value="Unassembled WGS sequence"/>
</dbReference>
<name>A0ABT6H8K4_9BACI</name>
<keyword evidence="2 5" id="KW-0812">Transmembrane</keyword>
<proteinExistence type="predicted"/>
<accession>A0ABT6H8K4</accession>
<feature type="transmembrane region" description="Helical" evidence="5">
    <location>
        <begin position="43"/>
        <end position="64"/>
    </location>
</feature>
<feature type="transmembrane region" description="Helical" evidence="5">
    <location>
        <begin position="85"/>
        <end position="107"/>
    </location>
</feature>
<feature type="transmembrane region" description="Helical" evidence="5">
    <location>
        <begin position="452"/>
        <end position="474"/>
    </location>
</feature>
<comment type="caution">
    <text evidence="6">The sequence shown here is derived from an EMBL/GenBank/DDBJ whole genome shotgun (WGS) entry which is preliminary data.</text>
</comment>
<evidence type="ECO:0000256" key="1">
    <source>
        <dbReference type="ARBA" id="ARBA00004141"/>
    </source>
</evidence>
<sequence length="484" mass="55414">MNPSLFKNTIYKLILNAFNLVLPIFVGAYVARTLGATSMGKVQFSETIFMYFFIFATFGVYQYGMREMSRVKGNPQKVSQLFTSLFTISTITSLLSLGLYILVVYTGYGERDIFPILLLFSFNFLSNIFYVEWANEALERYGFITVKTVILRLIYAVLIIVFIQEAEDYIQYTILLVLFMFLNNIVSFVYVKRHIPFSFSNLILKKHIKPLFLMVIFSNASILYTQLDRFMLGEFSSASNVSYYVVSQQIMGIINMLMLSVVQVTIPRLSYLSENEGEEAYISVLNQVSKVYFSTLFPAAFGLFLISDVGVVLYGGAEFTPAGAVLAAFALYMITLGMESILSNQIMYIKEKEHILVRIVFIGGIVNLILNTFLVVFGYLTPLYAVLTTVLANAVLVGVEYWYIRTKLKVAYRMFEWAKLKYFVYSFLFLPASYPIKVFIENVFVEIGLLVIVNASLYVIILFVTKDEVLYLFINKMRARLKRS</sequence>
<feature type="transmembrane region" description="Helical" evidence="5">
    <location>
        <begin position="247"/>
        <end position="270"/>
    </location>
</feature>
<feature type="transmembrane region" description="Helical" evidence="5">
    <location>
        <begin position="143"/>
        <end position="163"/>
    </location>
</feature>
<evidence type="ECO:0000256" key="3">
    <source>
        <dbReference type="ARBA" id="ARBA00022989"/>
    </source>
</evidence>
<protein>
    <submittedName>
        <fullName evidence="6">Oligosaccharide flippase family protein</fullName>
    </submittedName>
</protein>
<dbReference type="InterPro" id="IPR052556">
    <property type="entry name" value="PolySynth_Transporter"/>
</dbReference>
<evidence type="ECO:0000256" key="2">
    <source>
        <dbReference type="ARBA" id="ARBA00022692"/>
    </source>
</evidence>
<feature type="transmembrane region" description="Helical" evidence="5">
    <location>
        <begin position="169"/>
        <end position="191"/>
    </location>
</feature>
<gene>
    <name evidence="6" type="ORF">P6P90_14305</name>
</gene>
<keyword evidence="3 5" id="KW-1133">Transmembrane helix</keyword>
<feature type="transmembrane region" description="Helical" evidence="5">
    <location>
        <begin position="322"/>
        <end position="343"/>
    </location>
</feature>
<feature type="transmembrane region" description="Helical" evidence="5">
    <location>
        <begin position="422"/>
        <end position="440"/>
    </location>
</feature>
<dbReference type="RefSeq" id="WP_124564211.1">
    <property type="nucleotide sequence ID" value="NZ_JARRRY010000010.1"/>
</dbReference>
<feature type="transmembrane region" description="Helical" evidence="5">
    <location>
        <begin position="211"/>
        <end position="227"/>
    </location>
</feature>
<feature type="transmembrane region" description="Helical" evidence="5">
    <location>
        <begin position="113"/>
        <end position="131"/>
    </location>
</feature>
<feature type="transmembrane region" description="Helical" evidence="5">
    <location>
        <begin position="355"/>
        <end position="377"/>
    </location>
</feature>
<feature type="transmembrane region" description="Helical" evidence="5">
    <location>
        <begin position="12"/>
        <end position="31"/>
    </location>
</feature>
<organism evidence="6 7">
    <name type="scientific">Ectobacillus antri</name>
    <dbReference type="NCBI Taxonomy" id="2486280"/>
    <lineage>
        <taxon>Bacteria</taxon>
        <taxon>Bacillati</taxon>
        <taxon>Bacillota</taxon>
        <taxon>Bacilli</taxon>
        <taxon>Bacillales</taxon>
        <taxon>Bacillaceae</taxon>
        <taxon>Ectobacillus</taxon>
    </lineage>
</organism>
<feature type="transmembrane region" description="Helical" evidence="5">
    <location>
        <begin position="291"/>
        <end position="316"/>
    </location>
</feature>
<keyword evidence="4 5" id="KW-0472">Membrane</keyword>
<evidence type="ECO:0000313" key="7">
    <source>
        <dbReference type="Proteomes" id="UP001218246"/>
    </source>
</evidence>
<comment type="subcellular location">
    <subcellularLocation>
        <location evidence="1">Membrane</location>
        <topology evidence="1">Multi-pass membrane protein</topology>
    </subcellularLocation>
</comment>
<reference evidence="6 7" key="1">
    <citation type="submission" date="2023-04" db="EMBL/GenBank/DDBJ databases">
        <title>Ectobacillus antri isolated from activated sludge.</title>
        <authorList>
            <person name="Yan P."/>
            <person name="Liu X."/>
        </authorList>
    </citation>
    <scope>NUCLEOTIDE SEQUENCE [LARGE SCALE GENOMIC DNA]</scope>
    <source>
        <strain evidence="6 7">C18H</strain>
    </source>
</reference>